<accession>A0A9Q1KMZ7</accession>
<keyword evidence="4" id="KW-0539">Nucleus</keyword>
<evidence type="ECO:0000256" key="4">
    <source>
        <dbReference type="ARBA" id="ARBA00023242"/>
    </source>
</evidence>
<protein>
    <recommendedName>
        <fullName evidence="6">BHLH domain-containing protein</fullName>
    </recommendedName>
</protein>
<dbReference type="InterPro" id="IPR059002">
    <property type="entry name" value="IBH1_N"/>
</dbReference>
<dbReference type="GO" id="GO:0005634">
    <property type="term" value="C:nucleus"/>
    <property type="evidence" value="ECO:0007669"/>
    <property type="project" value="UniProtKB-SubCell"/>
</dbReference>
<proteinExistence type="predicted"/>
<dbReference type="InterPro" id="IPR011598">
    <property type="entry name" value="bHLH_dom"/>
</dbReference>
<dbReference type="InterPro" id="IPR036638">
    <property type="entry name" value="HLH_DNA-bd_sf"/>
</dbReference>
<dbReference type="Pfam" id="PF26576">
    <property type="entry name" value="IBH1_N"/>
    <property type="match status" value="1"/>
</dbReference>
<evidence type="ECO:0000256" key="1">
    <source>
        <dbReference type="ARBA" id="ARBA00004123"/>
    </source>
</evidence>
<dbReference type="OrthoDB" id="1647165at2759"/>
<comment type="subcellular location">
    <subcellularLocation>
        <location evidence="1">Nucleus</location>
    </subcellularLocation>
</comment>
<evidence type="ECO:0000256" key="2">
    <source>
        <dbReference type="ARBA" id="ARBA00023015"/>
    </source>
</evidence>
<evidence type="ECO:0000313" key="7">
    <source>
        <dbReference type="EMBL" id="KAJ8445716.1"/>
    </source>
</evidence>
<dbReference type="GO" id="GO:0000976">
    <property type="term" value="F:transcription cis-regulatory region binding"/>
    <property type="evidence" value="ECO:0007669"/>
    <property type="project" value="UniProtKB-ARBA"/>
</dbReference>
<dbReference type="GO" id="GO:0046983">
    <property type="term" value="F:protein dimerization activity"/>
    <property type="evidence" value="ECO:0007669"/>
    <property type="project" value="InterPro"/>
</dbReference>
<dbReference type="PANTHER" id="PTHR33124:SF12">
    <property type="entry name" value="TRANSCRIPTION FACTOR BHLH148"/>
    <property type="match status" value="1"/>
</dbReference>
<feature type="region of interest" description="Disordered" evidence="5">
    <location>
        <begin position="223"/>
        <end position="243"/>
    </location>
</feature>
<dbReference type="Proteomes" id="UP001153076">
    <property type="component" value="Unassembled WGS sequence"/>
</dbReference>
<dbReference type="GO" id="GO:0006355">
    <property type="term" value="P:regulation of DNA-templated transcription"/>
    <property type="evidence" value="ECO:0007669"/>
    <property type="project" value="InterPro"/>
</dbReference>
<reference evidence="7" key="1">
    <citation type="submission" date="2022-04" db="EMBL/GenBank/DDBJ databases">
        <title>Carnegiea gigantea Genome sequencing and assembly v2.</title>
        <authorList>
            <person name="Copetti D."/>
            <person name="Sanderson M.J."/>
            <person name="Burquez A."/>
            <person name="Wojciechowski M.F."/>
        </authorList>
    </citation>
    <scope>NUCLEOTIDE SEQUENCE</scope>
    <source>
        <strain evidence="7">SGP5-SGP5p</strain>
        <tissue evidence="7">Aerial part</tissue>
    </source>
</reference>
<keyword evidence="2" id="KW-0805">Transcription regulation</keyword>
<dbReference type="AlphaFoldDB" id="A0A9Q1KMZ7"/>
<organism evidence="7 8">
    <name type="scientific">Carnegiea gigantea</name>
    <dbReference type="NCBI Taxonomy" id="171969"/>
    <lineage>
        <taxon>Eukaryota</taxon>
        <taxon>Viridiplantae</taxon>
        <taxon>Streptophyta</taxon>
        <taxon>Embryophyta</taxon>
        <taxon>Tracheophyta</taxon>
        <taxon>Spermatophyta</taxon>
        <taxon>Magnoliopsida</taxon>
        <taxon>eudicotyledons</taxon>
        <taxon>Gunneridae</taxon>
        <taxon>Pentapetalae</taxon>
        <taxon>Caryophyllales</taxon>
        <taxon>Cactineae</taxon>
        <taxon>Cactaceae</taxon>
        <taxon>Cactoideae</taxon>
        <taxon>Echinocereeae</taxon>
        <taxon>Carnegiea</taxon>
    </lineage>
</organism>
<feature type="region of interest" description="Disordered" evidence="5">
    <location>
        <begin position="82"/>
        <end position="102"/>
    </location>
</feature>
<dbReference type="SUPFAM" id="SSF47459">
    <property type="entry name" value="HLH, helix-loop-helix DNA-binding domain"/>
    <property type="match status" value="1"/>
</dbReference>
<dbReference type="PANTHER" id="PTHR33124">
    <property type="entry name" value="TRANSCRIPTION FACTOR IBH1-LIKE 1"/>
    <property type="match status" value="1"/>
</dbReference>
<dbReference type="EMBL" id="JAKOGI010000072">
    <property type="protein sequence ID" value="KAJ8445716.1"/>
    <property type="molecule type" value="Genomic_DNA"/>
</dbReference>
<feature type="region of interest" description="Disordered" evidence="5">
    <location>
        <begin position="1"/>
        <end position="62"/>
    </location>
</feature>
<evidence type="ECO:0000256" key="3">
    <source>
        <dbReference type="ARBA" id="ARBA00023163"/>
    </source>
</evidence>
<feature type="domain" description="BHLH" evidence="6">
    <location>
        <begin position="154"/>
        <end position="203"/>
    </location>
</feature>
<comment type="caution">
    <text evidence="7">The sequence shown here is derived from an EMBL/GenBank/DDBJ whole genome shotgun (WGS) entry which is preliminary data.</text>
</comment>
<evidence type="ECO:0000256" key="5">
    <source>
        <dbReference type="SAM" id="MobiDB-lite"/>
    </source>
</evidence>
<keyword evidence="8" id="KW-1185">Reference proteome</keyword>
<keyword evidence="3" id="KW-0804">Transcription</keyword>
<feature type="compositionally biased region" description="Polar residues" evidence="5">
    <location>
        <begin position="232"/>
        <end position="243"/>
    </location>
</feature>
<sequence length="243" mass="26933">MESSSSVSPPLIANPVSSSSTRAREAQSRRRKKKMKTQQSRSLSSQNPNPSNNISQPSKISWNSETTRQLYSSKFLQTLRHMRLTSSSSSSSPAPPRRGRTVREAADRALAMAARGRTRWSRAILTGRLRLKFMNKKLRRQRARATGDRWSPRKPRVEILKLEGKNLAAVQRKVKTLGRLVPGCRKEPLPVILEEATDYIPALEMQARVLREILALFGSAAAGEGSSSGSSPPENCSVSGCFF</sequence>
<dbReference type="CDD" id="cd11444">
    <property type="entry name" value="bHLH_AtIBH1_like"/>
    <property type="match status" value="1"/>
</dbReference>
<name>A0A9Q1KMZ7_9CARY</name>
<dbReference type="InterPro" id="IPR044549">
    <property type="entry name" value="bHLH_AtIBH1-like"/>
</dbReference>
<feature type="compositionally biased region" description="Low complexity" evidence="5">
    <location>
        <begin position="38"/>
        <end position="58"/>
    </location>
</feature>
<gene>
    <name evidence="7" type="ORF">Cgig2_026043</name>
</gene>
<dbReference type="InterPro" id="IPR044660">
    <property type="entry name" value="IBH1-like"/>
</dbReference>
<evidence type="ECO:0000259" key="6">
    <source>
        <dbReference type="PROSITE" id="PS50888"/>
    </source>
</evidence>
<evidence type="ECO:0000313" key="8">
    <source>
        <dbReference type="Proteomes" id="UP001153076"/>
    </source>
</evidence>
<dbReference type="PROSITE" id="PS50888">
    <property type="entry name" value="BHLH"/>
    <property type="match status" value="1"/>
</dbReference>